<proteinExistence type="predicted"/>
<keyword evidence="13" id="KW-0325">Glycoprotein</keyword>
<evidence type="ECO:0000256" key="19">
    <source>
        <dbReference type="SAM" id="SignalP"/>
    </source>
</evidence>
<evidence type="ECO:0000256" key="12">
    <source>
        <dbReference type="ARBA" id="ARBA00023170"/>
    </source>
</evidence>
<dbReference type="GO" id="GO:0004674">
    <property type="term" value="F:protein serine/threonine kinase activity"/>
    <property type="evidence" value="ECO:0007669"/>
    <property type="project" value="UniProtKB-KW"/>
</dbReference>
<evidence type="ECO:0000256" key="13">
    <source>
        <dbReference type="ARBA" id="ARBA00023180"/>
    </source>
</evidence>
<sequence length="720" mass="79075">MSVSLTASVFLLMCLLLNISCKSEAQPSPSRNISACYTPSNSSPYQENVKTVLSSLTSKHTSDYLAGFATAVARQGTPDQVFGLFLCRADLSSASCQACVTNASEGILLGCAGYKDSTIWYDLCMLTYNYQPIVSTLRVSTHACWYEYNISDATTTSFKKLLKVTLEALIPNAAGAQLAGKKFAVNRTSLAELWPLYTLAQCTPDLTAPNCSQCLQAAAEKLPLGKGGAMSLLQSCNIRYSNYLFYNETTVAELLSPPPAPAPRSAEAIPNSPALVPRYRANLSFDSDLPVPPVPPEPMIPLDPAPISPLLRSPPPAPAPRSPLLLSPPPAPAPRSAEDIPRPGVIVAIIIAAISVTVVLFLILCCFLRRRHGFKQYKNVAKDIKTAEAMQFDFAAIQAATSNFSADNELGKGGFGVVYKGRLQDGQDVAVKRLFRSSFNCCAEFKNEVEVVAKLQHRNLVRLLGFCVEGEEKILIFEYMPNRSLDYFLFDSEKRGLLDWSRRYSIISEIAQGMLYLHEYSRLRIIHRDLKIGNILLDANMHPKISDFGMARIVGVDQTQGTASKIAGTLGYMPPEYVRTGRFSVKSDVYSFGVLVLEIISGKKNSSFAHPDSAEDLPSYAWKRWTDGTPMEVLDPILRDSCTRNEVIRCIHMSLLCIQQNPADRPTMSTIDNMLKNYAVTLPDPQPPAFGIYGPNIIEDNGNERAASANEVTITEFEPR</sequence>
<feature type="signal peptide" evidence="19">
    <location>
        <begin position="1"/>
        <end position="25"/>
    </location>
</feature>
<keyword evidence="2" id="KW-0723">Serine/threonine-protein kinase</keyword>
<dbReference type="PANTHER" id="PTHR27002">
    <property type="entry name" value="RECEPTOR-LIKE SERINE/THREONINE-PROTEIN KINASE SD1-8"/>
    <property type="match status" value="1"/>
</dbReference>
<keyword evidence="8" id="KW-0418">Kinase</keyword>
<dbReference type="Gene3D" id="3.30.200.20">
    <property type="entry name" value="Phosphorylase Kinase, domain 1"/>
    <property type="match status" value="1"/>
</dbReference>
<feature type="binding site" evidence="16">
    <location>
        <position position="432"/>
    </location>
    <ligand>
        <name>ATP</name>
        <dbReference type="ChEBI" id="CHEBI:30616"/>
    </ligand>
</feature>
<keyword evidence="9 16" id="KW-0067">ATP-binding</keyword>
<dbReference type="InterPro" id="IPR002902">
    <property type="entry name" value="GNK2"/>
</dbReference>
<dbReference type="GO" id="GO:0005886">
    <property type="term" value="C:plasma membrane"/>
    <property type="evidence" value="ECO:0007669"/>
    <property type="project" value="TreeGrafter"/>
</dbReference>
<evidence type="ECO:0000256" key="10">
    <source>
        <dbReference type="ARBA" id="ARBA00022989"/>
    </source>
</evidence>
<evidence type="ECO:0000259" key="20">
    <source>
        <dbReference type="PROSITE" id="PS50011"/>
    </source>
</evidence>
<dbReference type="FunFam" id="1.10.510.10:FF:000129">
    <property type="entry name" value="cysteine-rich receptor-like protein kinase 10"/>
    <property type="match status" value="1"/>
</dbReference>
<keyword evidence="7 16" id="KW-0547">Nucleotide-binding</keyword>
<feature type="chain" id="PRO_5044569151" evidence="19">
    <location>
        <begin position="26"/>
        <end position="720"/>
    </location>
</feature>
<evidence type="ECO:0000313" key="22">
    <source>
        <dbReference type="EMBL" id="OWM83521.1"/>
    </source>
</evidence>
<dbReference type="GO" id="GO:0042742">
    <property type="term" value="P:defense response to bacterium"/>
    <property type="evidence" value="ECO:0007669"/>
    <property type="project" value="TreeGrafter"/>
</dbReference>
<dbReference type="InterPro" id="IPR000719">
    <property type="entry name" value="Prot_kinase_dom"/>
</dbReference>
<dbReference type="InterPro" id="IPR038408">
    <property type="entry name" value="GNK2_sf"/>
</dbReference>
<dbReference type="CDD" id="cd14066">
    <property type="entry name" value="STKc_IRAK"/>
    <property type="match status" value="1"/>
</dbReference>
<keyword evidence="4 18" id="KW-0812">Transmembrane</keyword>
<dbReference type="InterPro" id="IPR008271">
    <property type="entry name" value="Ser/Thr_kinase_AS"/>
</dbReference>
<evidence type="ECO:0000256" key="5">
    <source>
        <dbReference type="ARBA" id="ARBA00022729"/>
    </source>
</evidence>
<evidence type="ECO:0000256" key="16">
    <source>
        <dbReference type="PROSITE-ProRule" id="PRU10141"/>
    </source>
</evidence>
<dbReference type="Gene3D" id="3.30.430.20">
    <property type="entry name" value="Gnk2 domain, C-X8-C-X2-C motif"/>
    <property type="match status" value="2"/>
</dbReference>
<evidence type="ECO:0000256" key="9">
    <source>
        <dbReference type="ARBA" id="ARBA00022840"/>
    </source>
</evidence>
<feature type="domain" description="Gnk2-homologous" evidence="21">
    <location>
        <begin position="27"/>
        <end position="133"/>
    </location>
</feature>
<dbReference type="PANTHER" id="PTHR27002:SF1050">
    <property type="entry name" value="CYSTEINE-RICH RECEPTOR-LIKE PROTEIN KINASE 5"/>
    <property type="match status" value="1"/>
</dbReference>
<evidence type="ECO:0000256" key="8">
    <source>
        <dbReference type="ARBA" id="ARBA00022777"/>
    </source>
</evidence>
<evidence type="ECO:0000313" key="23">
    <source>
        <dbReference type="Proteomes" id="UP000197138"/>
    </source>
</evidence>
<dbReference type="SUPFAM" id="SSF56112">
    <property type="entry name" value="Protein kinase-like (PK-like)"/>
    <property type="match status" value="1"/>
</dbReference>
<evidence type="ECO:0000256" key="17">
    <source>
        <dbReference type="SAM" id="MobiDB-lite"/>
    </source>
</evidence>
<evidence type="ECO:0000256" key="11">
    <source>
        <dbReference type="ARBA" id="ARBA00023136"/>
    </source>
</evidence>
<dbReference type="Gene3D" id="1.10.510.10">
    <property type="entry name" value="Transferase(Phosphotransferase) domain 1"/>
    <property type="match status" value="1"/>
</dbReference>
<feature type="domain" description="Protein kinase" evidence="20">
    <location>
        <begin position="404"/>
        <end position="680"/>
    </location>
</feature>
<accession>A0A218XGD0</accession>
<evidence type="ECO:0000256" key="15">
    <source>
        <dbReference type="ARBA" id="ARBA00047951"/>
    </source>
</evidence>
<reference evidence="22" key="2">
    <citation type="submission" date="2017-06" db="EMBL/GenBank/DDBJ databases">
        <title>The pomegranate genome and the genomics of punicalagin biosynthesis.</title>
        <authorList>
            <person name="Xu C."/>
        </authorList>
    </citation>
    <scope>NUCLEOTIDE SEQUENCE [LARGE SCALE GENOMIC DNA]</scope>
    <source>
        <tissue evidence="22">Fresh leaf</tissue>
    </source>
</reference>
<keyword evidence="24" id="KW-1185">Reference proteome</keyword>
<dbReference type="OrthoDB" id="4062651at2759"/>
<dbReference type="InterPro" id="IPR001245">
    <property type="entry name" value="Ser-Thr/Tyr_kinase_cat_dom"/>
</dbReference>
<evidence type="ECO:0000313" key="24">
    <source>
        <dbReference type="Proteomes" id="UP000515151"/>
    </source>
</evidence>
<evidence type="ECO:0000256" key="7">
    <source>
        <dbReference type="ARBA" id="ARBA00022741"/>
    </source>
</evidence>
<keyword evidence="11 18" id="KW-0472">Membrane</keyword>
<reference evidence="25" key="4">
    <citation type="submission" date="2025-04" db="UniProtKB">
        <authorList>
            <consortium name="RefSeq"/>
        </authorList>
    </citation>
    <scope>IDENTIFICATION</scope>
    <source>
        <tissue evidence="25">Leaf</tissue>
    </source>
</reference>
<evidence type="ECO:0000256" key="14">
    <source>
        <dbReference type="ARBA" id="ARBA00047558"/>
    </source>
</evidence>
<dbReference type="EMBL" id="MTKT01001932">
    <property type="protein sequence ID" value="OWM83521.1"/>
    <property type="molecule type" value="Genomic_DNA"/>
</dbReference>
<comment type="subcellular location">
    <subcellularLocation>
        <location evidence="1">Membrane</location>
        <topology evidence="1">Single-pass membrane protein</topology>
    </subcellularLocation>
</comment>
<dbReference type="Pfam" id="PF07714">
    <property type="entry name" value="PK_Tyr_Ser-Thr"/>
    <property type="match status" value="1"/>
</dbReference>
<feature type="region of interest" description="Disordered" evidence="17">
    <location>
        <begin position="305"/>
        <end position="336"/>
    </location>
</feature>
<comment type="catalytic activity">
    <reaction evidence="15">
        <text>L-threonyl-[protein] + ATP = O-phospho-L-threonyl-[protein] + ADP + H(+)</text>
        <dbReference type="Rhea" id="RHEA:46608"/>
        <dbReference type="Rhea" id="RHEA-COMP:11060"/>
        <dbReference type="Rhea" id="RHEA-COMP:11605"/>
        <dbReference type="ChEBI" id="CHEBI:15378"/>
        <dbReference type="ChEBI" id="CHEBI:30013"/>
        <dbReference type="ChEBI" id="CHEBI:30616"/>
        <dbReference type="ChEBI" id="CHEBI:61977"/>
        <dbReference type="ChEBI" id="CHEBI:456216"/>
    </reaction>
</comment>
<dbReference type="GO" id="GO:0005524">
    <property type="term" value="F:ATP binding"/>
    <property type="evidence" value="ECO:0007669"/>
    <property type="project" value="UniProtKB-UniRule"/>
</dbReference>
<protein>
    <submittedName>
        <fullName evidence="25">Cysteine-rich receptor-like protein kinase 10 isoform X1</fullName>
    </submittedName>
</protein>
<dbReference type="FunFam" id="3.30.200.20:FF:000142">
    <property type="entry name" value="Cysteine-rich receptor-like protein kinase 10"/>
    <property type="match status" value="1"/>
</dbReference>
<dbReference type="PROSITE" id="PS00107">
    <property type="entry name" value="PROTEIN_KINASE_ATP"/>
    <property type="match status" value="1"/>
</dbReference>
<evidence type="ECO:0000313" key="25">
    <source>
        <dbReference type="RefSeq" id="XP_031392627.1"/>
    </source>
</evidence>
<feature type="domain" description="Gnk2-homologous" evidence="21">
    <location>
        <begin position="138"/>
        <end position="245"/>
    </location>
</feature>
<dbReference type="AlphaFoldDB" id="A0A218XGD0"/>
<keyword evidence="6" id="KW-0677">Repeat</keyword>
<evidence type="ECO:0000256" key="6">
    <source>
        <dbReference type="ARBA" id="ARBA00022737"/>
    </source>
</evidence>
<reference evidence="23" key="1">
    <citation type="journal article" date="2017" name="Plant J.">
        <title>The pomegranate (Punica granatum L.) genome and the genomics of punicalagin biosynthesis.</title>
        <authorList>
            <person name="Qin G."/>
            <person name="Xu C."/>
            <person name="Ming R."/>
            <person name="Tang H."/>
            <person name="Guyot R."/>
            <person name="Kramer E.M."/>
            <person name="Hu Y."/>
            <person name="Yi X."/>
            <person name="Qi Y."/>
            <person name="Xu X."/>
            <person name="Gao Z."/>
            <person name="Pan H."/>
            <person name="Jian J."/>
            <person name="Tian Y."/>
            <person name="Yue Z."/>
            <person name="Xu Y."/>
        </authorList>
    </citation>
    <scope>NUCLEOTIDE SEQUENCE [LARGE SCALE GENOMIC DNA]</scope>
    <source>
        <strain evidence="23">cv. Dabenzi</strain>
    </source>
</reference>
<feature type="compositionally biased region" description="Pro residues" evidence="17">
    <location>
        <begin position="305"/>
        <end position="333"/>
    </location>
</feature>
<dbReference type="Pfam" id="PF01657">
    <property type="entry name" value="Stress-antifung"/>
    <property type="match status" value="2"/>
</dbReference>
<evidence type="ECO:0000256" key="1">
    <source>
        <dbReference type="ARBA" id="ARBA00004167"/>
    </source>
</evidence>
<dbReference type="InterPro" id="IPR011009">
    <property type="entry name" value="Kinase-like_dom_sf"/>
</dbReference>
<dbReference type="RefSeq" id="XP_031392627.1">
    <property type="nucleotide sequence ID" value="XM_031536767.1"/>
</dbReference>
<dbReference type="SMART" id="SM00220">
    <property type="entry name" value="S_TKc"/>
    <property type="match status" value="1"/>
</dbReference>
<reference evidence="24" key="3">
    <citation type="journal article" date="2020" name="Plant Biotechnol. J.">
        <title>The pomegranate (Punica granatum L.) draft genome dissects genetic divergence between soft- and hard-seeded cultivars.</title>
        <authorList>
            <person name="Luo X."/>
            <person name="Li H."/>
            <person name="Wu Z."/>
            <person name="Yao W."/>
            <person name="Zhao P."/>
            <person name="Cao D."/>
            <person name="Yu H."/>
            <person name="Li K."/>
            <person name="Poudel K."/>
            <person name="Zhao D."/>
            <person name="Zhang F."/>
            <person name="Xia X."/>
            <person name="Chen L."/>
            <person name="Wang Q."/>
            <person name="Jing D."/>
            <person name="Cao S."/>
        </authorList>
    </citation>
    <scope>NUCLEOTIDE SEQUENCE [LARGE SCALE GENOMIC DNA]</scope>
</reference>
<evidence type="ECO:0000256" key="3">
    <source>
        <dbReference type="ARBA" id="ARBA00022679"/>
    </source>
</evidence>
<dbReference type="CDD" id="cd23509">
    <property type="entry name" value="Gnk2-like"/>
    <property type="match status" value="2"/>
</dbReference>
<dbReference type="Proteomes" id="UP000515151">
    <property type="component" value="Chromosome 4"/>
</dbReference>
<keyword evidence="3" id="KW-0808">Transferase</keyword>
<evidence type="ECO:0000256" key="18">
    <source>
        <dbReference type="SAM" id="Phobius"/>
    </source>
</evidence>
<keyword evidence="12" id="KW-0675">Receptor</keyword>
<gene>
    <name evidence="25" type="primary">LOC116204602</name>
    <name evidence="22" type="ORF">CDL15_Pgr013002</name>
</gene>
<name>A0A218XGD0_PUNGR</name>
<feature type="transmembrane region" description="Helical" evidence="18">
    <location>
        <begin position="345"/>
        <end position="368"/>
    </location>
</feature>
<dbReference type="PROSITE" id="PS50011">
    <property type="entry name" value="PROTEIN_KINASE_DOM"/>
    <property type="match status" value="1"/>
</dbReference>
<dbReference type="InterPro" id="IPR017441">
    <property type="entry name" value="Protein_kinase_ATP_BS"/>
</dbReference>
<evidence type="ECO:0000259" key="21">
    <source>
        <dbReference type="PROSITE" id="PS51473"/>
    </source>
</evidence>
<dbReference type="GeneID" id="116204602"/>
<keyword evidence="10 18" id="KW-1133">Transmembrane helix</keyword>
<keyword evidence="5 19" id="KW-0732">Signal</keyword>
<dbReference type="PROSITE" id="PS00108">
    <property type="entry name" value="PROTEIN_KINASE_ST"/>
    <property type="match status" value="1"/>
</dbReference>
<dbReference type="Proteomes" id="UP000197138">
    <property type="component" value="Unassembled WGS sequence"/>
</dbReference>
<evidence type="ECO:0000256" key="2">
    <source>
        <dbReference type="ARBA" id="ARBA00022527"/>
    </source>
</evidence>
<dbReference type="PROSITE" id="PS51473">
    <property type="entry name" value="GNK2"/>
    <property type="match status" value="2"/>
</dbReference>
<evidence type="ECO:0000256" key="4">
    <source>
        <dbReference type="ARBA" id="ARBA00022692"/>
    </source>
</evidence>
<organism evidence="22 23">
    <name type="scientific">Punica granatum</name>
    <name type="common">Pomegranate</name>
    <dbReference type="NCBI Taxonomy" id="22663"/>
    <lineage>
        <taxon>Eukaryota</taxon>
        <taxon>Viridiplantae</taxon>
        <taxon>Streptophyta</taxon>
        <taxon>Embryophyta</taxon>
        <taxon>Tracheophyta</taxon>
        <taxon>Spermatophyta</taxon>
        <taxon>Magnoliopsida</taxon>
        <taxon>eudicotyledons</taxon>
        <taxon>Gunneridae</taxon>
        <taxon>Pentapetalae</taxon>
        <taxon>rosids</taxon>
        <taxon>malvids</taxon>
        <taxon>Myrtales</taxon>
        <taxon>Lythraceae</taxon>
        <taxon>Punica</taxon>
    </lineage>
</organism>
<comment type="catalytic activity">
    <reaction evidence="14">
        <text>L-seryl-[protein] + ATP = O-phospho-L-seryl-[protein] + ADP + H(+)</text>
        <dbReference type="Rhea" id="RHEA:17989"/>
        <dbReference type="Rhea" id="RHEA-COMP:9863"/>
        <dbReference type="Rhea" id="RHEA-COMP:11604"/>
        <dbReference type="ChEBI" id="CHEBI:15378"/>
        <dbReference type="ChEBI" id="CHEBI:29999"/>
        <dbReference type="ChEBI" id="CHEBI:30616"/>
        <dbReference type="ChEBI" id="CHEBI:83421"/>
        <dbReference type="ChEBI" id="CHEBI:456216"/>
    </reaction>
</comment>